<dbReference type="EMBL" id="BBZA01000015">
    <property type="protein sequence ID" value="GAP61811.1"/>
    <property type="molecule type" value="Genomic_DNA"/>
</dbReference>
<dbReference type="RefSeq" id="WP_054491755.1">
    <property type="nucleotide sequence ID" value="NZ_BBZA01000015.1"/>
</dbReference>
<dbReference type="InterPro" id="IPR038475">
    <property type="entry name" value="RecG_C_sf"/>
</dbReference>
<dbReference type="SUPFAM" id="SSF46785">
    <property type="entry name" value="Winged helix' DNA-binding domain"/>
    <property type="match status" value="1"/>
</dbReference>
<sequence length="455" mass="51241">MVASHNLPPADEQHAYLPANASRRQIAETLAAFANTRGGRLVLGLNRQQRLIGVENPQAVIERVLDAAWHIEPPLTRSMPFPRTETLDGKTVVIVDVPAGLSHAYRFEGRFYGRRGAQNEPLDADALRQLLLTRGEVTFESLPVRGATLDDLDMQAVQAYASRVERFVGLSPLDVLRRRGCVTPNDEPTYAGILLFGYAPQRFLPSAQIVLARYPGREMGDRFLRHVADGTLPQQILQAEAFLVDNMRRGAVMRGLVREEQTEYPIEAVREAIVNAVAHRDYSIRGAEIQIFMFADRIEVISPGRLPGHVTLQNLLHERFSRNEIIVQVLSDMGFIERLGYGIDRIVRVMAQAGLPAPRFEETANGFKLTLFGHGEQMLSTDRESASRWKHLGLNERQIRALEFIAENGRITNRDYQQLVPDVSAETLRRDLAQLVEMGLLIKVGEKRGTYYIFK</sequence>
<keyword evidence="2" id="KW-0378">Hydrolase</keyword>
<keyword evidence="2" id="KW-0547">Nucleotide-binding</keyword>
<dbReference type="GO" id="GO:0016787">
    <property type="term" value="F:hydrolase activity"/>
    <property type="evidence" value="ECO:0007669"/>
    <property type="project" value="UniProtKB-KW"/>
</dbReference>
<protein>
    <submittedName>
        <fullName evidence="2">ATP-dependent DNA helicase RecG</fullName>
        <ecNumber evidence="2">3.6.4.12</ecNumber>
    </submittedName>
</protein>
<dbReference type="Pfam" id="PF13749">
    <property type="entry name" value="HATPase_c_4"/>
    <property type="match status" value="1"/>
</dbReference>
<keyword evidence="2" id="KW-0347">Helicase</keyword>
<dbReference type="PANTHER" id="PTHR30595:SF6">
    <property type="entry name" value="SCHLAFEN ALBA-2 DOMAIN-CONTAINING PROTEIN"/>
    <property type="match status" value="1"/>
</dbReference>
<dbReference type="InterPro" id="IPR007421">
    <property type="entry name" value="Schlafen_AlbA_2_dom"/>
</dbReference>
<evidence type="ECO:0000313" key="3">
    <source>
        <dbReference type="Proteomes" id="UP000037784"/>
    </source>
</evidence>
<accession>A0A0M8K6I9</accession>
<dbReference type="STRING" id="872965.SE16_10370"/>
<gene>
    <name evidence="2" type="primary">recG</name>
    <name evidence="2" type="ORF">ARMA_0234</name>
</gene>
<dbReference type="InterPro" id="IPR036390">
    <property type="entry name" value="WH_DNA-bd_sf"/>
</dbReference>
<name>A0A0M8K6I9_9CHLR</name>
<comment type="caution">
    <text evidence="2">The sequence shown here is derived from an EMBL/GenBank/DDBJ whole genome shotgun (WGS) entry which is preliminary data.</text>
</comment>
<reference evidence="3" key="2">
    <citation type="submission" date="2015-08" db="EMBL/GenBank/DDBJ databases">
        <title>Draft Genome Sequence of a Heterotrophic Facultative Anaerobic Bacterium Ardenticatena maritima Strain 110S.</title>
        <authorList>
            <person name="Kawaichi S."/>
            <person name="Yoshida T."/>
            <person name="Sako Y."/>
            <person name="Nakamura R."/>
        </authorList>
    </citation>
    <scope>NUCLEOTIDE SEQUENCE [LARGE SCALE GENOMIC DNA]</scope>
    <source>
        <strain evidence="3">110S</strain>
    </source>
</reference>
<dbReference type="InterPro" id="IPR038461">
    <property type="entry name" value="Schlafen_AlbA_2_dom_sf"/>
</dbReference>
<organism evidence="2 3">
    <name type="scientific">Ardenticatena maritima</name>
    <dbReference type="NCBI Taxonomy" id="872965"/>
    <lineage>
        <taxon>Bacteria</taxon>
        <taxon>Bacillati</taxon>
        <taxon>Chloroflexota</taxon>
        <taxon>Ardenticatenia</taxon>
        <taxon>Ardenticatenales</taxon>
        <taxon>Ardenticatenaceae</taxon>
        <taxon>Ardenticatena</taxon>
    </lineage>
</organism>
<dbReference type="PANTHER" id="PTHR30595">
    <property type="entry name" value="GLPR-RELATED TRANSCRIPTIONAL REPRESSOR"/>
    <property type="match status" value="1"/>
</dbReference>
<dbReference type="GO" id="GO:0003678">
    <property type="term" value="F:DNA helicase activity"/>
    <property type="evidence" value="ECO:0007669"/>
    <property type="project" value="UniProtKB-EC"/>
</dbReference>
<dbReference type="EC" id="3.6.4.12" evidence="2"/>
<dbReference type="Proteomes" id="UP000037784">
    <property type="component" value="Unassembled WGS sequence"/>
</dbReference>
<evidence type="ECO:0000259" key="1">
    <source>
        <dbReference type="Pfam" id="PF04326"/>
    </source>
</evidence>
<dbReference type="Gene3D" id="1.10.10.10">
    <property type="entry name" value="Winged helix-like DNA-binding domain superfamily/Winged helix DNA-binding domain"/>
    <property type="match status" value="1"/>
</dbReference>
<dbReference type="InParanoid" id="A0A0M8K6I9"/>
<dbReference type="InterPro" id="IPR036388">
    <property type="entry name" value="WH-like_DNA-bd_sf"/>
</dbReference>
<dbReference type="Pfam" id="PF04326">
    <property type="entry name" value="SLFN_AlbA_2"/>
    <property type="match status" value="1"/>
</dbReference>
<dbReference type="OrthoDB" id="320597at2"/>
<keyword evidence="2" id="KW-0067">ATP-binding</keyword>
<keyword evidence="3" id="KW-1185">Reference proteome</keyword>
<dbReference type="AlphaFoldDB" id="A0A0M8K6I9"/>
<evidence type="ECO:0000313" key="2">
    <source>
        <dbReference type="EMBL" id="GAP61811.1"/>
    </source>
</evidence>
<dbReference type="Gene3D" id="3.30.565.60">
    <property type="match status" value="1"/>
</dbReference>
<reference evidence="2 3" key="1">
    <citation type="journal article" date="2015" name="Genome Announc.">
        <title>Draft Genome Sequence of a Heterotrophic Facultative Anaerobic Thermophilic Bacterium, Ardenticatena maritima Strain 110ST.</title>
        <authorList>
            <person name="Kawaichi S."/>
            <person name="Yoshida T."/>
            <person name="Sako Y."/>
            <person name="Nakamura R."/>
        </authorList>
    </citation>
    <scope>NUCLEOTIDE SEQUENCE [LARGE SCALE GENOMIC DNA]</scope>
    <source>
        <strain evidence="2 3">110S</strain>
    </source>
</reference>
<feature type="domain" description="Schlafen AlbA-2" evidence="1">
    <location>
        <begin position="20"/>
        <end position="122"/>
    </location>
</feature>
<dbReference type="Gene3D" id="3.30.950.30">
    <property type="entry name" value="Schlafen, AAA domain"/>
    <property type="match status" value="1"/>
</dbReference>
<proteinExistence type="predicted"/>